<dbReference type="Pfam" id="PF12802">
    <property type="entry name" value="MarR_2"/>
    <property type="match status" value="1"/>
</dbReference>
<evidence type="ECO:0000313" key="5">
    <source>
        <dbReference type="Proteomes" id="UP000282818"/>
    </source>
</evidence>
<dbReference type="SUPFAM" id="SSF46785">
    <property type="entry name" value="Winged helix' DNA-binding domain"/>
    <property type="match status" value="1"/>
</dbReference>
<evidence type="ECO:0000313" key="4">
    <source>
        <dbReference type="EMBL" id="RVU30153.1"/>
    </source>
</evidence>
<organism evidence="4 5">
    <name type="scientific">Neptunomonas marina</name>
    <dbReference type="NCBI Taxonomy" id="1815562"/>
    <lineage>
        <taxon>Bacteria</taxon>
        <taxon>Pseudomonadati</taxon>
        <taxon>Pseudomonadota</taxon>
        <taxon>Gammaproteobacteria</taxon>
        <taxon>Oceanospirillales</taxon>
        <taxon>Oceanospirillaceae</taxon>
        <taxon>Neptunomonas</taxon>
    </lineage>
</organism>
<keyword evidence="1 4" id="KW-0808">Transferase</keyword>
<dbReference type="GO" id="GO:0008080">
    <property type="term" value="F:N-acetyltransferase activity"/>
    <property type="evidence" value="ECO:0007669"/>
    <property type="project" value="InterPro"/>
</dbReference>
<sequence length="322" mass="36884">MRQFGSLSLGSRLKRLSDQLFQDVIEIYQRSDIPLSPTYFPLFNLLAQHGSASVTEAAEQLNVSHPAISKMARKMLAEGWLCKTPDPKDERRQLLALSSQSEQLLVSIQPVWHEIRHYLDSLMAQHQHSLLNALDEFENDLRKHGFVEPVLQQLGQQRAVAQIEILNWSPEYREHFRSLNLAWLDKYFDGELTEHDRSALDEPESYYLSRGGYIWFARVKNDIVGCVALACHGNGCFEISKMGVTDQLQGFGIGRQLLLTALDKARALNATHLYLESSTKLERAIALYRHMGFREVPHPNGRSIYPRSDIYMTLQLHQEAHS</sequence>
<dbReference type="Gene3D" id="1.10.10.10">
    <property type="entry name" value="Winged helix-like DNA-binding domain superfamily/Winged helix DNA-binding domain"/>
    <property type="match status" value="1"/>
</dbReference>
<dbReference type="SMART" id="SM00347">
    <property type="entry name" value="HTH_MARR"/>
    <property type="match status" value="1"/>
</dbReference>
<dbReference type="Pfam" id="PF00583">
    <property type="entry name" value="Acetyltransf_1"/>
    <property type="match status" value="1"/>
</dbReference>
<dbReference type="InterPro" id="IPR036388">
    <property type="entry name" value="WH-like_DNA-bd_sf"/>
</dbReference>
<dbReference type="Proteomes" id="UP000282818">
    <property type="component" value="Unassembled WGS sequence"/>
</dbReference>
<dbReference type="PROSITE" id="PS51186">
    <property type="entry name" value="GNAT"/>
    <property type="match status" value="1"/>
</dbReference>
<dbReference type="Gene3D" id="3.40.630.30">
    <property type="match status" value="1"/>
</dbReference>
<keyword evidence="5" id="KW-1185">Reference proteome</keyword>
<dbReference type="InterPro" id="IPR050769">
    <property type="entry name" value="NAT_camello-type"/>
</dbReference>
<proteinExistence type="predicted"/>
<dbReference type="InterPro" id="IPR036390">
    <property type="entry name" value="WH_DNA-bd_sf"/>
</dbReference>
<gene>
    <name evidence="4" type="ORF">EOE65_13195</name>
</gene>
<feature type="domain" description="N-acetyltransferase" evidence="3">
    <location>
        <begin position="163"/>
        <end position="317"/>
    </location>
</feature>
<dbReference type="InterPro" id="IPR000835">
    <property type="entry name" value="HTH_MarR-typ"/>
</dbReference>
<dbReference type="EMBL" id="SACQ01000006">
    <property type="protein sequence ID" value="RVU30153.1"/>
    <property type="molecule type" value="Genomic_DNA"/>
</dbReference>
<dbReference type="PROSITE" id="PS50995">
    <property type="entry name" value="HTH_MARR_2"/>
    <property type="match status" value="1"/>
</dbReference>
<dbReference type="CDD" id="cd04301">
    <property type="entry name" value="NAT_SF"/>
    <property type="match status" value="1"/>
</dbReference>
<feature type="domain" description="HTH marR-type" evidence="2">
    <location>
        <begin position="6"/>
        <end position="139"/>
    </location>
</feature>
<dbReference type="InterPro" id="IPR016181">
    <property type="entry name" value="Acyl_CoA_acyltransferase"/>
</dbReference>
<evidence type="ECO:0000259" key="3">
    <source>
        <dbReference type="PROSITE" id="PS51186"/>
    </source>
</evidence>
<evidence type="ECO:0000256" key="1">
    <source>
        <dbReference type="ARBA" id="ARBA00022679"/>
    </source>
</evidence>
<dbReference type="SUPFAM" id="SSF55729">
    <property type="entry name" value="Acyl-CoA N-acyltransferases (Nat)"/>
    <property type="match status" value="1"/>
</dbReference>
<evidence type="ECO:0000259" key="2">
    <source>
        <dbReference type="PROSITE" id="PS50995"/>
    </source>
</evidence>
<comment type="caution">
    <text evidence="4">The sequence shown here is derived from an EMBL/GenBank/DDBJ whole genome shotgun (WGS) entry which is preliminary data.</text>
</comment>
<dbReference type="PANTHER" id="PTHR13947">
    <property type="entry name" value="GNAT FAMILY N-ACETYLTRANSFERASE"/>
    <property type="match status" value="1"/>
</dbReference>
<dbReference type="PANTHER" id="PTHR13947:SF37">
    <property type="entry name" value="LD18367P"/>
    <property type="match status" value="1"/>
</dbReference>
<name>A0A437Q6X2_9GAMM</name>
<dbReference type="AlphaFoldDB" id="A0A437Q6X2"/>
<dbReference type="InterPro" id="IPR000182">
    <property type="entry name" value="GNAT_dom"/>
</dbReference>
<dbReference type="GO" id="GO:0003700">
    <property type="term" value="F:DNA-binding transcription factor activity"/>
    <property type="evidence" value="ECO:0007669"/>
    <property type="project" value="InterPro"/>
</dbReference>
<reference evidence="4 5" key="1">
    <citation type="submission" date="2019-01" db="EMBL/GenBank/DDBJ databases">
        <authorList>
            <person name="Chen W.-M."/>
        </authorList>
    </citation>
    <scope>NUCLEOTIDE SEQUENCE [LARGE SCALE GENOMIC DNA]</scope>
    <source>
        <strain evidence="4 5">HPM-16</strain>
    </source>
</reference>
<protein>
    <submittedName>
        <fullName evidence="4">GNAT family N-acetyltransferase</fullName>
    </submittedName>
</protein>
<accession>A0A437Q6X2</accession>